<evidence type="ECO:0000313" key="13">
    <source>
        <dbReference type="Proteomes" id="UP001222800"/>
    </source>
</evidence>
<keyword evidence="6" id="KW-0804">Transcription</keyword>
<gene>
    <name evidence="12" type="ORF">P4S50_02295</name>
</gene>
<name>A0ABY8EH62_9FIRM</name>
<keyword evidence="13" id="KW-1185">Reference proteome</keyword>
<protein>
    <recommendedName>
        <fullName evidence="1">Stage 0 sporulation protein A homolog</fullName>
    </recommendedName>
</protein>
<dbReference type="Pfam" id="PF00486">
    <property type="entry name" value="Trans_reg_C"/>
    <property type="match status" value="1"/>
</dbReference>
<dbReference type="Gene3D" id="3.40.50.2300">
    <property type="match status" value="1"/>
</dbReference>
<feature type="modified residue" description="4-aspartylphosphate" evidence="8">
    <location>
        <position position="53"/>
    </location>
</feature>
<evidence type="ECO:0000256" key="8">
    <source>
        <dbReference type="PROSITE-ProRule" id="PRU00169"/>
    </source>
</evidence>
<dbReference type="InterPro" id="IPR036388">
    <property type="entry name" value="WH-like_DNA-bd_sf"/>
</dbReference>
<dbReference type="CDD" id="cd17574">
    <property type="entry name" value="REC_OmpR"/>
    <property type="match status" value="1"/>
</dbReference>
<dbReference type="Proteomes" id="UP001222800">
    <property type="component" value="Chromosome"/>
</dbReference>
<feature type="DNA-binding region" description="OmpR/PhoB-type" evidence="9">
    <location>
        <begin position="133"/>
        <end position="230"/>
    </location>
</feature>
<evidence type="ECO:0000256" key="9">
    <source>
        <dbReference type="PROSITE-ProRule" id="PRU01091"/>
    </source>
</evidence>
<dbReference type="Gene3D" id="6.10.250.690">
    <property type="match status" value="1"/>
</dbReference>
<reference evidence="12 13" key="1">
    <citation type="submission" date="2023-03" db="EMBL/GenBank/DDBJ databases">
        <title>Complete genome sequence of Tepidibacter sp. SWIR-1, isolated from a deep-sea hydrothermal vent.</title>
        <authorList>
            <person name="Li X."/>
        </authorList>
    </citation>
    <scope>NUCLEOTIDE SEQUENCE [LARGE SCALE GENOMIC DNA]</scope>
    <source>
        <strain evidence="12 13">SWIR-1</strain>
    </source>
</reference>
<proteinExistence type="predicted"/>
<feature type="domain" description="OmpR/PhoB-type" evidence="11">
    <location>
        <begin position="133"/>
        <end position="230"/>
    </location>
</feature>
<dbReference type="InterPro" id="IPR039420">
    <property type="entry name" value="WalR-like"/>
</dbReference>
<keyword evidence="4" id="KW-0805">Transcription regulation</keyword>
<dbReference type="SUPFAM" id="SSF46894">
    <property type="entry name" value="C-terminal effector domain of the bipartite response regulators"/>
    <property type="match status" value="1"/>
</dbReference>
<dbReference type="Gene3D" id="1.10.10.10">
    <property type="entry name" value="Winged helix-like DNA-binding domain superfamily/Winged helix DNA-binding domain"/>
    <property type="match status" value="1"/>
</dbReference>
<dbReference type="SMART" id="SM00448">
    <property type="entry name" value="REC"/>
    <property type="match status" value="1"/>
</dbReference>
<evidence type="ECO:0000256" key="7">
    <source>
        <dbReference type="ARBA" id="ARBA00024867"/>
    </source>
</evidence>
<dbReference type="PANTHER" id="PTHR48111">
    <property type="entry name" value="REGULATOR OF RPOS"/>
    <property type="match status" value="1"/>
</dbReference>
<evidence type="ECO:0000256" key="2">
    <source>
        <dbReference type="ARBA" id="ARBA00022553"/>
    </source>
</evidence>
<evidence type="ECO:0000259" key="11">
    <source>
        <dbReference type="PROSITE" id="PS51755"/>
    </source>
</evidence>
<dbReference type="PROSITE" id="PS50110">
    <property type="entry name" value="RESPONSE_REGULATORY"/>
    <property type="match status" value="1"/>
</dbReference>
<dbReference type="RefSeq" id="WP_277732889.1">
    <property type="nucleotide sequence ID" value="NZ_CP120733.1"/>
</dbReference>
<accession>A0ABY8EH62</accession>
<dbReference type="InterPro" id="IPR016032">
    <property type="entry name" value="Sig_transdc_resp-reg_C-effctor"/>
</dbReference>
<dbReference type="PROSITE" id="PS51755">
    <property type="entry name" value="OMPR_PHOB"/>
    <property type="match status" value="1"/>
</dbReference>
<dbReference type="Pfam" id="PF00072">
    <property type="entry name" value="Response_reg"/>
    <property type="match status" value="1"/>
</dbReference>
<evidence type="ECO:0000259" key="10">
    <source>
        <dbReference type="PROSITE" id="PS50110"/>
    </source>
</evidence>
<keyword evidence="2 8" id="KW-0597">Phosphoprotein</keyword>
<dbReference type="InterPro" id="IPR001789">
    <property type="entry name" value="Sig_transdc_resp-reg_receiver"/>
</dbReference>
<dbReference type="InterPro" id="IPR011006">
    <property type="entry name" value="CheY-like_superfamily"/>
</dbReference>
<feature type="domain" description="Response regulatory" evidence="10">
    <location>
        <begin position="3"/>
        <end position="118"/>
    </location>
</feature>
<keyword evidence="3" id="KW-0902">Two-component regulatory system</keyword>
<dbReference type="EMBL" id="CP120733">
    <property type="protein sequence ID" value="WFD10924.1"/>
    <property type="molecule type" value="Genomic_DNA"/>
</dbReference>
<evidence type="ECO:0000313" key="12">
    <source>
        <dbReference type="EMBL" id="WFD10924.1"/>
    </source>
</evidence>
<organism evidence="12 13">
    <name type="scientific">Tepidibacter hydrothermalis</name>
    <dbReference type="NCBI Taxonomy" id="3036126"/>
    <lineage>
        <taxon>Bacteria</taxon>
        <taxon>Bacillati</taxon>
        <taxon>Bacillota</taxon>
        <taxon>Clostridia</taxon>
        <taxon>Peptostreptococcales</taxon>
        <taxon>Peptostreptococcaceae</taxon>
        <taxon>Tepidibacter</taxon>
    </lineage>
</organism>
<evidence type="ECO:0000256" key="4">
    <source>
        <dbReference type="ARBA" id="ARBA00023015"/>
    </source>
</evidence>
<dbReference type="CDD" id="cd00383">
    <property type="entry name" value="trans_reg_C"/>
    <property type="match status" value="1"/>
</dbReference>
<evidence type="ECO:0000256" key="1">
    <source>
        <dbReference type="ARBA" id="ARBA00018672"/>
    </source>
</evidence>
<keyword evidence="5 9" id="KW-0238">DNA-binding</keyword>
<sequence length="231" mass="26357">MKKILIVEDEKAIREFIEKSFQISGCTTLCAKDGIEGLEIFKSENGIDMIILDVMLPGIDGFTVCQKIREIDDTTGIIMLTAKSQEEDKINGLTFGADDYIVKPFSPKELIARANSLYRKVSIMKNKTSKQIEREINDGDLKILLDEKIVIKDSKDIKLTNTEFEVVSLLVQNKGKTITRDYMLDKIWGSSYIGSYKTVDVNILRIRKKLDLDSEKYIKTIRGRGYQWKGL</sequence>
<evidence type="ECO:0000256" key="6">
    <source>
        <dbReference type="ARBA" id="ARBA00023163"/>
    </source>
</evidence>
<dbReference type="InterPro" id="IPR001867">
    <property type="entry name" value="OmpR/PhoB-type_DNA-bd"/>
</dbReference>
<dbReference type="SMART" id="SM00862">
    <property type="entry name" value="Trans_reg_C"/>
    <property type="match status" value="1"/>
</dbReference>
<evidence type="ECO:0000256" key="5">
    <source>
        <dbReference type="ARBA" id="ARBA00023125"/>
    </source>
</evidence>
<dbReference type="PANTHER" id="PTHR48111:SF40">
    <property type="entry name" value="PHOSPHATE REGULON TRANSCRIPTIONAL REGULATORY PROTEIN PHOB"/>
    <property type="match status" value="1"/>
</dbReference>
<comment type="function">
    <text evidence="7">May play the central regulatory role in sporulation. It may be an element of the effector pathway responsible for the activation of sporulation genes in response to nutritional stress. Spo0A may act in concert with spo0H (a sigma factor) to control the expression of some genes that are critical to the sporulation process.</text>
</comment>
<evidence type="ECO:0000256" key="3">
    <source>
        <dbReference type="ARBA" id="ARBA00023012"/>
    </source>
</evidence>
<dbReference type="SUPFAM" id="SSF52172">
    <property type="entry name" value="CheY-like"/>
    <property type="match status" value="1"/>
</dbReference>